<sequence>MLVLKSKKTYLLFLPIVVGFLLAGCIEPFNATTEKFEDVLVVDALLTDEMKRQKVVLQRAFRFEETDPQGETNAIVKVVDGNGNAYDYEETDPGVYLSQTEFAAQQNDSYELEINTFDGRTYRSITVGTPRQVPITDLTAKRMVDDSGEEGVGILLDNEASSSEPTFFRYEYDETYKIIAPRWDPFEFEIVHYVACDTIPYQVDIKPRTQEQRVCFGNAASRKLIQVTTTDLTKSQVDDFQVHFLNRDNYIISHRYSIEVRQYSQTPDAYSFYQRLDDFSSSDNIFSQVQPGFFQGNVFSVDDENEKVLGFFEVASVSSQRLYFNYADLFPEEPLPPYAINCETPRSPPLYGRAYHCLDYLVCDGNCDSPLIEAIIAGLITYAGVNENPGIDMGPYFTWPSPCGDCTKLGSNVVPDFWAEE</sequence>
<gene>
    <name evidence="1" type="ORF">FK220_010770</name>
</gene>
<dbReference type="EMBL" id="VIKU02000003">
    <property type="protein sequence ID" value="NHF59824.1"/>
    <property type="molecule type" value="Genomic_DNA"/>
</dbReference>
<accession>A0A967E737</accession>
<dbReference type="Proteomes" id="UP000707206">
    <property type="component" value="Unassembled WGS sequence"/>
</dbReference>
<comment type="caution">
    <text evidence="1">The sequence shown here is derived from an EMBL/GenBank/DDBJ whole genome shotgun (WGS) entry which is preliminary data.</text>
</comment>
<evidence type="ECO:0000313" key="1">
    <source>
        <dbReference type="EMBL" id="NHF59824.1"/>
    </source>
</evidence>
<dbReference type="InterPro" id="IPR025345">
    <property type="entry name" value="DUF4249"/>
</dbReference>
<evidence type="ECO:0000313" key="2">
    <source>
        <dbReference type="Proteomes" id="UP000707206"/>
    </source>
</evidence>
<protein>
    <submittedName>
        <fullName evidence="1">DUF4249 domain-containing protein</fullName>
    </submittedName>
</protein>
<name>A0A967E737_9FLAO</name>
<reference evidence="1" key="1">
    <citation type="submission" date="2019-07" db="EMBL/GenBank/DDBJ databases">
        <authorList>
            <person name="De-Chao Zhang Q."/>
        </authorList>
    </citation>
    <scope>NUCLEOTIDE SEQUENCE</scope>
    <source>
        <strain evidence="1">TP-CH-4</strain>
    </source>
</reference>
<dbReference type="RefSeq" id="WP_152574337.1">
    <property type="nucleotide sequence ID" value="NZ_VIKU02000003.1"/>
</dbReference>
<dbReference type="Pfam" id="PF14054">
    <property type="entry name" value="DUF4249"/>
    <property type="match status" value="1"/>
</dbReference>
<reference evidence="1" key="2">
    <citation type="submission" date="2020-03" db="EMBL/GenBank/DDBJ databases">
        <title>Flavobacteriaceae bacterium strain TP-CH-4, a member of the family Flavobacteriaceae isolated from a deep-sea seamount.</title>
        <authorList>
            <person name="Zhang D.-C."/>
        </authorList>
    </citation>
    <scope>NUCLEOTIDE SEQUENCE</scope>
    <source>
        <strain evidence="1">TP-CH-4</strain>
    </source>
</reference>
<dbReference type="AlphaFoldDB" id="A0A967E737"/>
<dbReference type="PROSITE" id="PS51257">
    <property type="entry name" value="PROKAR_LIPOPROTEIN"/>
    <property type="match status" value="1"/>
</dbReference>
<organism evidence="1 2">
    <name type="scientific">Pelagihabitans pacificus</name>
    <dbReference type="NCBI Taxonomy" id="2696054"/>
    <lineage>
        <taxon>Bacteria</taxon>
        <taxon>Pseudomonadati</taxon>
        <taxon>Bacteroidota</taxon>
        <taxon>Flavobacteriia</taxon>
        <taxon>Flavobacteriales</taxon>
        <taxon>Flavobacteriaceae</taxon>
        <taxon>Pelagihabitans</taxon>
    </lineage>
</organism>
<proteinExistence type="predicted"/>
<keyword evidence="2" id="KW-1185">Reference proteome</keyword>